<dbReference type="EMBL" id="ML213601">
    <property type="protein sequence ID" value="TFK38915.1"/>
    <property type="molecule type" value="Genomic_DNA"/>
</dbReference>
<evidence type="ECO:0000313" key="2">
    <source>
        <dbReference type="Proteomes" id="UP000308652"/>
    </source>
</evidence>
<dbReference type="Proteomes" id="UP000308652">
    <property type="component" value="Unassembled WGS sequence"/>
</dbReference>
<organism evidence="1 2">
    <name type="scientific">Crucibulum laeve</name>
    <dbReference type="NCBI Taxonomy" id="68775"/>
    <lineage>
        <taxon>Eukaryota</taxon>
        <taxon>Fungi</taxon>
        <taxon>Dikarya</taxon>
        <taxon>Basidiomycota</taxon>
        <taxon>Agaricomycotina</taxon>
        <taxon>Agaricomycetes</taxon>
        <taxon>Agaricomycetidae</taxon>
        <taxon>Agaricales</taxon>
        <taxon>Agaricineae</taxon>
        <taxon>Nidulariaceae</taxon>
        <taxon>Crucibulum</taxon>
    </lineage>
</organism>
<dbReference type="GO" id="GO:0008168">
    <property type="term" value="F:methyltransferase activity"/>
    <property type="evidence" value="ECO:0007669"/>
    <property type="project" value="UniProtKB-KW"/>
</dbReference>
<dbReference type="AlphaFoldDB" id="A0A5C3M1R1"/>
<dbReference type="STRING" id="68775.A0A5C3M1R1"/>
<protein>
    <submittedName>
        <fullName evidence="1">S-adenosyl-L-methionine-dependent methyltransferase</fullName>
    </submittedName>
</protein>
<dbReference type="SUPFAM" id="SSF53335">
    <property type="entry name" value="S-adenosyl-L-methionine-dependent methyltransferases"/>
    <property type="match status" value="1"/>
</dbReference>
<sequence length="281" mass="31270">MGRASNTYMLPESAFTSPAELERLDKVNTALTVFFNGKLSFAPIEDTQPRRILELGCGSGAWAIDAASNFSKAEVIAVDINPIPPRPLPKNLTFMKLNLLKPLPFKKCSFDIIHARMVMMHLPQVEEVLQRVFDLLRPGGYIILEDPDNEDLNDEGIPRGPVGKEHLSTILNTLMQSLGAQPCIGRDHKKILESSGYFDDITVKKVCIPITPVEEAKKGSPEAKLGHSWKESWKTLAEALPARYSDQGLTKDVVNTFLTTIDDPNSHIVTALYFSWGRKKL</sequence>
<evidence type="ECO:0000313" key="1">
    <source>
        <dbReference type="EMBL" id="TFK38915.1"/>
    </source>
</evidence>
<dbReference type="GO" id="GO:0032259">
    <property type="term" value="P:methylation"/>
    <property type="evidence" value="ECO:0007669"/>
    <property type="project" value="UniProtKB-KW"/>
</dbReference>
<dbReference type="Pfam" id="PF13489">
    <property type="entry name" value="Methyltransf_23"/>
    <property type="match status" value="1"/>
</dbReference>
<accession>A0A5C3M1R1</accession>
<dbReference type="PANTHER" id="PTHR43591:SF24">
    <property type="entry name" value="2-METHOXY-6-POLYPRENYL-1,4-BENZOQUINOL METHYLASE, MITOCHONDRIAL"/>
    <property type="match status" value="1"/>
</dbReference>
<keyword evidence="2" id="KW-1185">Reference proteome</keyword>
<dbReference type="Gene3D" id="3.40.50.150">
    <property type="entry name" value="Vaccinia Virus protein VP39"/>
    <property type="match status" value="1"/>
</dbReference>
<proteinExistence type="predicted"/>
<gene>
    <name evidence="1" type="ORF">BDQ12DRAFT_705145</name>
</gene>
<name>A0A5C3M1R1_9AGAR</name>
<dbReference type="OrthoDB" id="506498at2759"/>
<dbReference type="CDD" id="cd02440">
    <property type="entry name" value="AdoMet_MTases"/>
    <property type="match status" value="1"/>
</dbReference>
<dbReference type="InterPro" id="IPR029063">
    <property type="entry name" value="SAM-dependent_MTases_sf"/>
</dbReference>
<dbReference type="PANTHER" id="PTHR43591">
    <property type="entry name" value="METHYLTRANSFERASE"/>
    <property type="match status" value="1"/>
</dbReference>
<keyword evidence="1" id="KW-0489">Methyltransferase</keyword>
<keyword evidence="1" id="KW-0808">Transferase</keyword>
<reference evidence="1 2" key="1">
    <citation type="journal article" date="2019" name="Nat. Ecol. Evol.">
        <title>Megaphylogeny resolves global patterns of mushroom evolution.</title>
        <authorList>
            <person name="Varga T."/>
            <person name="Krizsan K."/>
            <person name="Foldi C."/>
            <person name="Dima B."/>
            <person name="Sanchez-Garcia M."/>
            <person name="Sanchez-Ramirez S."/>
            <person name="Szollosi G.J."/>
            <person name="Szarkandi J.G."/>
            <person name="Papp V."/>
            <person name="Albert L."/>
            <person name="Andreopoulos W."/>
            <person name="Angelini C."/>
            <person name="Antonin V."/>
            <person name="Barry K.W."/>
            <person name="Bougher N.L."/>
            <person name="Buchanan P."/>
            <person name="Buyck B."/>
            <person name="Bense V."/>
            <person name="Catcheside P."/>
            <person name="Chovatia M."/>
            <person name="Cooper J."/>
            <person name="Damon W."/>
            <person name="Desjardin D."/>
            <person name="Finy P."/>
            <person name="Geml J."/>
            <person name="Haridas S."/>
            <person name="Hughes K."/>
            <person name="Justo A."/>
            <person name="Karasinski D."/>
            <person name="Kautmanova I."/>
            <person name="Kiss B."/>
            <person name="Kocsube S."/>
            <person name="Kotiranta H."/>
            <person name="LaButti K.M."/>
            <person name="Lechner B.E."/>
            <person name="Liimatainen K."/>
            <person name="Lipzen A."/>
            <person name="Lukacs Z."/>
            <person name="Mihaltcheva S."/>
            <person name="Morgado L.N."/>
            <person name="Niskanen T."/>
            <person name="Noordeloos M.E."/>
            <person name="Ohm R.A."/>
            <person name="Ortiz-Santana B."/>
            <person name="Ovrebo C."/>
            <person name="Racz N."/>
            <person name="Riley R."/>
            <person name="Savchenko A."/>
            <person name="Shiryaev A."/>
            <person name="Soop K."/>
            <person name="Spirin V."/>
            <person name="Szebenyi C."/>
            <person name="Tomsovsky M."/>
            <person name="Tulloss R.E."/>
            <person name="Uehling J."/>
            <person name="Grigoriev I.V."/>
            <person name="Vagvolgyi C."/>
            <person name="Papp T."/>
            <person name="Martin F.M."/>
            <person name="Miettinen O."/>
            <person name="Hibbett D.S."/>
            <person name="Nagy L.G."/>
        </authorList>
    </citation>
    <scope>NUCLEOTIDE SEQUENCE [LARGE SCALE GENOMIC DNA]</scope>
    <source>
        <strain evidence="1 2">CBS 166.37</strain>
    </source>
</reference>